<proteinExistence type="predicted"/>
<organism evidence="1 2">
    <name type="scientific">Candidatus Clostridium stratigraminis</name>
    <dbReference type="NCBI Taxonomy" id="3381661"/>
    <lineage>
        <taxon>Bacteria</taxon>
        <taxon>Bacillati</taxon>
        <taxon>Bacillota</taxon>
        <taxon>Clostridia</taxon>
        <taxon>Eubacteriales</taxon>
        <taxon>Clostridiaceae</taxon>
        <taxon>Clostridium</taxon>
    </lineage>
</organism>
<dbReference type="RefSeq" id="WP_406770456.1">
    <property type="nucleotide sequence ID" value="NZ_JBJHZZ010000011.1"/>
</dbReference>
<dbReference type="Proteomes" id="UP001623591">
    <property type="component" value="Unassembled WGS sequence"/>
</dbReference>
<name>A0ABW8T6D5_9CLOT</name>
<gene>
    <name evidence="1" type="ORF">ACJDUG_13750</name>
</gene>
<comment type="caution">
    <text evidence="1">The sequence shown here is derived from an EMBL/GenBank/DDBJ whole genome shotgun (WGS) entry which is preliminary data.</text>
</comment>
<evidence type="ECO:0000313" key="2">
    <source>
        <dbReference type="Proteomes" id="UP001623591"/>
    </source>
</evidence>
<protein>
    <submittedName>
        <fullName evidence="1">Uncharacterized protein</fullName>
    </submittedName>
</protein>
<keyword evidence="2" id="KW-1185">Reference proteome</keyword>
<dbReference type="EMBL" id="JBJHZZ010000011">
    <property type="protein sequence ID" value="MFL0248028.1"/>
    <property type="molecule type" value="Genomic_DNA"/>
</dbReference>
<sequence>MDRLSKRTSSNRVCPTYIITNEEAELIIDKQWPVIYEHANKHLNDVKEKTSIMNNALLDQRPLEDISNILLDDSYFKSLRRALNPFTHQLKDLIIQLETDSNDMPIAEYNFEKLKKIHLSATSWYKSFNEAVSSYKYTKQMYEIVFINKYCKIL</sequence>
<accession>A0ABW8T6D5</accession>
<reference evidence="1 2" key="1">
    <citation type="submission" date="2024-11" db="EMBL/GenBank/DDBJ databases">
        <authorList>
            <person name="Heng Y.C."/>
            <person name="Lim A.C.H."/>
            <person name="Lee J.K.Y."/>
            <person name="Kittelmann S."/>
        </authorList>
    </citation>
    <scope>NUCLEOTIDE SEQUENCE [LARGE SCALE GENOMIC DNA]</scope>
    <source>
        <strain evidence="1 2">WILCCON 0185</strain>
    </source>
</reference>
<evidence type="ECO:0000313" key="1">
    <source>
        <dbReference type="EMBL" id="MFL0248028.1"/>
    </source>
</evidence>